<sequence>MESTSTGSVQYDRWNEDNINMNVKASQSSSTSIYNRVCNGSWGVAVKAVGALAALVSVYVIGYN</sequence>
<organism evidence="2 3">
    <name type="scientific">Liparis tanakae</name>
    <name type="common">Tanaka's snailfish</name>
    <dbReference type="NCBI Taxonomy" id="230148"/>
    <lineage>
        <taxon>Eukaryota</taxon>
        <taxon>Metazoa</taxon>
        <taxon>Chordata</taxon>
        <taxon>Craniata</taxon>
        <taxon>Vertebrata</taxon>
        <taxon>Euteleostomi</taxon>
        <taxon>Actinopterygii</taxon>
        <taxon>Neopterygii</taxon>
        <taxon>Teleostei</taxon>
        <taxon>Neoteleostei</taxon>
        <taxon>Acanthomorphata</taxon>
        <taxon>Eupercaria</taxon>
        <taxon>Perciformes</taxon>
        <taxon>Cottioidei</taxon>
        <taxon>Cottales</taxon>
        <taxon>Liparidae</taxon>
        <taxon>Liparis</taxon>
    </lineage>
</organism>
<accession>A0A4Z2GPJ5</accession>
<gene>
    <name evidence="2" type="primary">smim1</name>
    <name evidence="2" type="ORF">EYF80_034564</name>
</gene>
<keyword evidence="1" id="KW-0812">Transmembrane</keyword>
<dbReference type="Proteomes" id="UP000314294">
    <property type="component" value="Unassembled WGS sequence"/>
</dbReference>
<dbReference type="PANTHER" id="PTHR38503:SF1">
    <property type="entry name" value="SMALL INTEGRAL MEMBRANE PROTEIN 1"/>
    <property type="match status" value="1"/>
</dbReference>
<dbReference type="AlphaFoldDB" id="A0A4Z2GPJ5"/>
<keyword evidence="1" id="KW-1133">Transmembrane helix</keyword>
<keyword evidence="1" id="KW-0472">Membrane</keyword>
<dbReference type="Pfam" id="PF15875">
    <property type="entry name" value="DUF4731"/>
    <property type="match status" value="1"/>
</dbReference>
<evidence type="ECO:0000256" key="1">
    <source>
        <dbReference type="SAM" id="Phobius"/>
    </source>
</evidence>
<reference evidence="2 3" key="1">
    <citation type="submission" date="2019-03" db="EMBL/GenBank/DDBJ databases">
        <title>First draft genome of Liparis tanakae, snailfish: a comprehensive survey of snailfish specific genes.</title>
        <authorList>
            <person name="Kim W."/>
            <person name="Song I."/>
            <person name="Jeong J.-H."/>
            <person name="Kim D."/>
            <person name="Kim S."/>
            <person name="Ryu S."/>
            <person name="Song J.Y."/>
            <person name="Lee S.K."/>
        </authorList>
    </citation>
    <scope>NUCLEOTIDE SEQUENCE [LARGE SCALE GENOMIC DNA]</scope>
    <source>
        <tissue evidence="2">Muscle</tissue>
    </source>
</reference>
<evidence type="ECO:0000313" key="3">
    <source>
        <dbReference type="Proteomes" id="UP000314294"/>
    </source>
</evidence>
<keyword evidence="3" id="KW-1185">Reference proteome</keyword>
<dbReference type="InterPro" id="IPR031744">
    <property type="entry name" value="SMIM1"/>
</dbReference>
<evidence type="ECO:0000313" key="2">
    <source>
        <dbReference type="EMBL" id="TNN55211.1"/>
    </source>
</evidence>
<dbReference type="PANTHER" id="PTHR38503">
    <property type="entry name" value="SMALL INTEGRAL MEMBRANE PROTEIN 1"/>
    <property type="match status" value="1"/>
</dbReference>
<protein>
    <submittedName>
        <fullName evidence="2">Small integral membrane protein 1</fullName>
    </submittedName>
</protein>
<comment type="caution">
    <text evidence="2">The sequence shown here is derived from an EMBL/GenBank/DDBJ whole genome shotgun (WGS) entry which is preliminary data.</text>
</comment>
<proteinExistence type="predicted"/>
<dbReference type="EMBL" id="SRLO01000462">
    <property type="protein sequence ID" value="TNN55211.1"/>
    <property type="molecule type" value="Genomic_DNA"/>
</dbReference>
<feature type="transmembrane region" description="Helical" evidence="1">
    <location>
        <begin position="42"/>
        <end position="62"/>
    </location>
</feature>
<name>A0A4Z2GPJ5_9TELE</name>
<dbReference type="OrthoDB" id="8633453at2759"/>